<protein>
    <submittedName>
        <fullName evidence="1">Uncharacterized protein</fullName>
    </submittedName>
</protein>
<sequence length="20" mass="2535">QVGYDYWRAGRLMRHDAYYN</sequence>
<feature type="non-terminal residue" evidence="1">
    <location>
        <position position="1"/>
    </location>
</feature>
<name>A0A392V798_9FABA</name>
<organism evidence="1 2">
    <name type="scientific">Trifolium medium</name>
    <dbReference type="NCBI Taxonomy" id="97028"/>
    <lineage>
        <taxon>Eukaryota</taxon>
        <taxon>Viridiplantae</taxon>
        <taxon>Streptophyta</taxon>
        <taxon>Embryophyta</taxon>
        <taxon>Tracheophyta</taxon>
        <taxon>Spermatophyta</taxon>
        <taxon>Magnoliopsida</taxon>
        <taxon>eudicotyledons</taxon>
        <taxon>Gunneridae</taxon>
        <taxon>Pentapetalae</taxon>
        <taxon>rosids</taxon>
        <taxon>fabids</taxon>
        <taxon>Fabales</taxon>
        <taxon>Fabaceae</taxon>
        <taxon>Papilionoideae</taxon>
        <taxon>50 kb inversion clade</taxon>
        <taxon>NPAAA clade</taxon>
        <taxon>Hologalegina</taxon>
        <taxon>IRL clade</taxon>
        <taxon>Trifolieae</taxon>
        <taxon>Trifolium</taxon>
    </lineage>
</organism>
<dbReference type="AlphaFoldDB" id="A0A392V798"/>
<dbReference type="EMBL" id="LXQA011049826">
    <property type="protein sequence ID" value="MCI82705.1"/>
    <property type="molecule type" value="Genomic_DNA"/>
</dbReference>
<reference evidence="1 2" key="1">
    <citation type="journal article" date="2018" name="Front. Plant Sci.">
        <title>Red Clover (Trifolium pratense) and Zigzag Clover (T. medium) - A Picture of Genomic Similarities and Differences.</title>
        <authorList>
            <person name="Dluhosova J."/>
            <person name="Istvanek J."/>
            <person name="Nedelnik J."/>
            <person name="Repkova J."/>
        </authorList>
    </citation>
    <scope>NUCLEOTIDE SEQUENCE [LARGE SCALE GENOMIC DNA]</scope>
    <source>
        <strain evidence="2">cv. 10/8</strain>
        <tissue evidence="1">Leaf</tissue>
    </source>
</reference>
<comment type="caution">
    <text evidence="1">The sequence shown here is derived from an EMBL/GenBank/DDBJ whole genome shotgun (WGS) entry which is preliminary data.</text>
</comment>
<accession>A0A392V798</accession>
<evidence type="ECO:0000313" key="2">
    <source>
        <dbReference type="Proteomes" id="UP000265520"/>
    </source>
</evidence>
<proteinExistence type="predicted"/>
<keyword evidence="2" id="KW-1185">Reference proteome</keyword>
<evidence type="ECO:0000313" key="1">
    <source>
        <dbReference type="EMBL" id="MCI82705.1"/>
    </source>
</evidence>
<dbReference type="Proteomes" id="UP000265520">
    <property type="component" value="Unassembled WGS sequence"/>
</dbReference>